<dbReference type="Proteomes" id="UP001168877">
    <property type="component" value="Unassembled WGS sequence"/>
</dbReference>
<gene>
    <name evidence="3" type="ORF">LWI29_018776</name>
</gene>
<organism evidence="3 4">
    <name type="scientific">Acer saccharum</name>
    <name type="common">Sugar maple</name>
    <dbReference type="NCBI Taxonomy" id="4024"/>
    <lineage>
        <taxon>Eukaryota</taxon>
        <taxon>Viridiplantae</taxon>
        <taxon>Streptophyta</taxon>
        <taxon>Embryophyta</taxon>
        <taxon>Tracheophyta</taxon>
        <taxon>Spermatophyta</taxon>
        <taxon>Magnoliopsida</taxon>
        <taxon>eudicotyledons</taxon>
        <taxon>Gunneridae</taxon>
        <taxon>Pentapetalae</taxon>
        <taxon>rosids</taxon>
        <taxon>malvids</taxon>
        <taxon>Sapindales</taxon>
        <taxon>Sapindaceae</taxon>
        <taxon>Hippocastanoideae</taxon>
        <taxon>Acereae</taxon>
        <taxon>Acer</taxon>
    </lineage>
</organism>
<dbReference type="PANTHER" id="PTHR33223">
    <property type="entry name" value="CCHC-TYPE DOMAIN-CONTAINING PROTEIN"/>
    <property type="match status" value="1"/>
</dbReference>
<reference evidence="3" key="2">
    <citation type="submission" date="2023-06" db="EMBL/GenBank/DDBJ databases">
        <authorList>
            <person name="Swenson N.G."/>
            <person name="Wegrzyn J.L."/>
            <person name="Mcevoy S.L."/>
        </authorList>
    </citation>
    <scope>NUCLEOTIDE SEQUENCE</scope>
    <source>
        <strain evidence="3">NS2018</strain>
        <tissue evidence="3">Leaf</tissue>
    </source>
</reference>
<dbReference type="EMBL" id="JAUESC010000388">
    <property type="protein sequence ID" value="KAK0571607.1"/>
    <property type="molecule type" value="Genomic_DNA"/>
</dbReference>
<evidence type="ECO:0000313" key="4">
    <source>
        <dbReference type="Proteomes" id="UP001168877"/>
    </source>
</evidence>
<keyword evidence="4" id="KW-1185">Reference proteome</keyword>
<feature type="domain" description="Retrotransposon gag" evidence="2">
    <location>
        <begin position="50"/>
        <end position="138"/>
    </location>
</feature>
<name>A0AA39RFB2_ACESA</name>
<protein>
    <recommendedName>
        <fullName evidence="2">Retrotransposon gag domain-containing protein</fullName>
    </recommendedName>
</protein>
<comment type="caution">
    <text evidence="3">The sequence shown here is derived from an EMBL/GenBank/DDBJ whole genome shotgun (WGS) entry which is preliminary data.</text>
</comment>
<dbReference type="InterPro" id="IPR005162">
    <property type="entry name" value="Retrotrans_gag_dom"/>
</dbReference>
<evidence type="ECO:0000259" key="2">
    <source>
        <dbReference type="Pfam" id="PF03732"/>
    </source>
</evidence>
<feature type="region of interest" description="Disordered" evidence="1">
    <location>
        <begin position="1"/>
        <end position="20"/>
    </location>
</feature>
<reference evidence="3" key="1">
    <citation type="journal article" date="2022" name="Plant J.">
        <title>Strategies of tolerance reflected in two North American maple genomes.</title>
        <authorList>
            <person name="McEvoy S.L."/>
            <person name="Sezen U.U."/>
            <person name="Trouern-Trend A."/>
            <person name="McMahon S.M."/>
            <person name="Schaberg P.G."/>
            <person name="Yang J."/>
            <person name="Wegrzyn J.L."/>
            <person name="Swenson N.G."/>
        </authorList>
    </citation>
    <scope>NUCLEOTIDE SEQUENCE</scope>
    <source>
        <strain evidence="3">NS2018</strain>
    </source>
</reference>
<sequence length="175" mass="20001">MDALVRRYGHNELSNDESGSPFTNRVLRIPFPERFRMPHVEQFKKDTDPKEHVRRLPAARISSFSKLSKAFSRQFLGNVHRKKSVAHLSQLKQGKDESLKKYLGRFGREGSVRKVRSEVSEIGSANDEAIIAAFINNLQNGQLSFDLRRARLTSYADMMDMARGYALAEEEEIAT</sequence>
<dbReference type="Pfam" id="PF03732">
    <property type="entry name" value="Retrotrans_gag"/>
    <property type="match status" value="1"/>
</dbReference>
<evidence type="ECO:0000313" key="3">
    <source>
        <dbReference type="EMBL" id="KAK0571607.1"/>
    </source>
</evidence>
<accession>A0AA39RFB2</accession>
<proteinExistence type="predicted"/>
<evidence type="ECO:0000256" key="1">
    <source>
        <dbReference type="SAM" id="MobiDB-lite"/>
    </source>
</evidence>
<dbReference type="AlphaFoldDB" id="A0AA39RFB2"/>
<dbReference type="PANTHER" id="PTHR33223:SF10">
    <property type="entry name" value="AMINOTRANSFERASE-LIKE PLANT MOBILE DOMAIN-CONTAINING PROTEIN"/>
    <property type="match status" value="1"/>
</dbReference>